<dbReference type="GO" id="GO:0022008">
    <property type="term" value="P:neurogenesis"/>
    <property type="evidence" value="ECO:0007669"/>
    <property type="project" value="TreeGrafter"/>
</dbReference>
<name>A0AA88H1K9_ARTSF</name>
<dbReference type="GO" id="GO:0019369">
    <property type="term" value="P:arachidonate metabolic process"/>
    <property type="evidence" value="ECO:0007669"/>
    <property type="project" value="TreeGrafter"/>
</dbReference>
<reference evidence="5" key="1">
    <citation type="submission" date="2023-07" db="EMBL/GenBank/DDBJ databases">
        <title>Chromosome-level genome assembly of Artemia franciscana.</title>
        <authorList>
            <person name="Jo E."/>
        </authorList>
    </citation>
    <scope>NUCLEOTIDE SEQUENCE</scope>
    <source>
        <tissue evidence="5">Whole body</tissue>
    </source>
</reference>
<evidence type="ECO:0000256" key="3">
    <source>
        <dbReference type="ARBA" id="ARBA00023098"/>
    </source>
</evidence>
<dbReference type="Gene3D" id="3.40.395.10">
    <property type="entry name" value="Adenoviral Proteinase, Chain A"/>
    <property type="match status" value="1"/>
</dbReference>
<dbReference type="GO" id="GO:0046340">
    <property type="term" value="P:diacylglycerol catabolic process"/>
    <property type="evidence" value="ECO:0007669"/>
    <property type="project" value="TreeGrafter"/>
</dbReference>
<keyword evidence="2" id="KW-0442">Lipid degradation</keyword>
<evidence type="ECO:0000313" key="5">
    <source>
        <dbReference type="EMBL" id="KAK2702278.1"/>
    </source>
</evidence>
<dbReference type="PANTHER" id="PTHR45792:SF2">
    <property type="entry name" value="DIACYLGLYCEROL LIPASE-BETA"/>
    <property type="match status" value="1"/>
</dbReference>
<accession>A0AA88H1K9</accession>
<dbReference type="SUPFAM" id="SSF54001">
    <property type="entry name" value="Cysteine proteinases"/>
    <property type="match status" value="1"/>
</dbReference>
<feature type="compositionally biased region" description="Basic and acidic residues" evidence="4">
    <location>
        <begin position="371"/>
        <end position="393"/>
    </location>
</feature>
<evidence type="ECO:0000256" key="4">
    <source>
        <dbReference type="SAM" id="MobiDB-lite"/>
    </source>
</evidence>
<evidence type="ECO:0008006" key="7">
    <source>
        <dbReference type="Google" id="ProtNLM"/>
    </source>
</evidence>
<dbReference type="Proteomes" id="UP001187531">
    <property type="component" value="Unassembled WGS sequence"/>
</dbReference>
<keyword evidence="1" id="KW-0378">Hydrolase</keyword>
<dbReference type="AlphaFoldDB" id="A0AA88H1K9"/>
<dbReference type="EMBL" id="JAVRJZ010000526">
    <property type="protein sequence ID" value="KAK2702278.1"/>
    <property type="molecule type" value="Genomic_DNA"/>
</dbReference>
<dbReference type="GO" id="GO:0005737">
    <property type="term" value="C:cytoplasm"/>
    <property type="evidence" value="ECO:0007669"/>
    <property type="project" value="TreeGrafter"/>
</dbReference>
<keyword evidence="6" id="KW-1185">Reference proteome</keyword>
<proteinExistence type="predicted"/>
<dbReference type="GO" id="GO:0005886">
    <property type="term" value="C:plasma membrane"/>
    <property type="evidence" value="ECO:0007669"/>
    <property type="project" value="TreeGrafter"/>
</dbReference>
<dbReference type="GO" id="GO:0004806">
    <property type="term" value="F:triacylglycerol lipase activity"/>
    <property type="evidence" value="ECO:0007669"/>
    <property type="project" value="TreeGrafter"/>
</dbReference>
<dbReference type="InterPro" id="IPR038765">
    <property type="entry name" value="Papain-like_cys_pep_sf"/>
</dbReference>
<sequence>MKSKGFKRSEFIFKTMMKNFSEKELQDNLKIHDLIEAISRATTRATIDYPNGDQSLSEIEQQFKDTPQIMPEDGYKKHIDALKSYPETPRERFSYVSHDCSVLFVPLCVNMRHISDRERKNHFILGIWDFSRRTFNLLDSLKPLNRTQGRQVLSNLKYLMDGVDKHYTELCSCGIAPQVDSSSCGLFVVEHAQDYANGISYLGSALSFDLPSTSKYKRSKGRSTVSNQKVIDLYNDDTEMANMKTVELMNKYRNELAVQRALDSERRRDYAKGGDSAVPEEAVAERIELYIPGRTLQIDPITLTDSDETRLVQWAEAAMDSEAICVSVVIGDDIVPRLSIHSSQHLIAQIWHELESHQIPKYKVLLGGYRESPDGNERTLDSERGRDHAKDGDSAVPEEAVAEQIPKYRVLLGGYQESQHGNERALDSERRRDYAKGGDSAVPEEAVAERIELYIPSRILQIYPSTLTDSDETRLVRLADREEYRLIIVSEYIFEDHTSEKVRKIL</sequence>
<comment type="caution">
    <text evidence="5">The sequence shown here is derived from an EMBL/GenBank/DDBJ whole genome shotgun (WGS) entry which is preliminary data.</text>
</comment>
<keyword evidence="3" id="KW-0443">Lipid metabolism</keyword>
<feature type="region of interest" description="Disordered" evidence="4">
    <location>
        <begin position="370"/>
        <end position="401"/>
    </location>
</feature>
<gene>
    <name evidence="5" type="ORF">QYM36_019140</name>
</gene>
<protein>
    <recommendedName>
        <fullName evidence="7">Ubiquitin-like protease family profile domain-containing protein</fullName>
    </recommendedName>
</protein>
<evidence type="ECO:0000256" key="1">
    <source>
        <dbReference type="ARBA" id="ARBA00022801"/>
    </source>
</evidence>
<evidence type="ECO:0000313" key="6">
    <source>
        <dbReference type="Proteomes" id="UP001187531"/>
    </source>
</evidence>
<feature type="compositionally biased region" description="Basic and acidic residues" evidence="4">
    <location>
        <begin position="420"/>
        <end position="436"/>
    </location>
</feature>
<evidence type="ECO:0000256" key="2">
    <source>
        <dbReference type="ARBA" id="ARBA00022963"/>
    </source>
</evidence>
<organism evidence="5 6">
    <name type="scientific">Artemia franciscana</name>
    <name type="common">Brine shrimp</name>
    <name type="synonym">Artemia sanfranciscana</name>
    <dbReference type="NCBI Taxonomy" id="6661"/>
    <lineage>
        <taxon>Eukaryota</taxon>
        <taxon>Metazoa</taxon>
        <taxon>Ecdysozoa</taxon>
        <taxon>Arthropoda</taxon>
        <taxon>Crustacea</taxon>
        <taxon>Branchiopoda</taxon>
        <taxon>Anostraca</taxon>
        <taxon>Artemiidae</taxon>
        <taxon>Artemia</taxon>
    </lineage>
</organism>
<dbReference type="InterPro" id="IPR052214">
    <property type="entry name" value="DAG_Lipase-Related"/>
</dbReference>
<dbReference type="PANTHER" id="PTHR45792">
    <property type="entry name" value="DIACYLGLYCEROL LIPASE HOMOLOG-RELATED"/>
    <property type="match status" value="1"/>
</dbReference>
<feature type="region of interest" description="Disordered" evidence="4">
    <location>
        <begin position="419"/>
        <end position="441"/>
    </location>
</feature>